<proteinExistence type="predicted"/>
<dbReference type="AlphaFoldDB" id="A0AAW2Z372"/>
<keyword evidence="3" id="KW-1185">Reference proteome</keyword>
<comment type="caution">
    <text evidence="2">The sequence shown here is derived from an EMBL/GenBank/DDBJ whole genome shotgun (WGS) entry which is preliminary data.</text>
</comment>
<evidence type="ECO:0000313" key="2">
    <source>
        <dbReference type="EMBL" id="KAL0483359.1"/>
    </source>
</evidence>
<dbReference type="InterPro" id="IPR032675">
    <property type="entry name" value="LRR_dom_sf"/>
</dbReference>
<name>A0AAW2Z372_9EUKA</name>
<dbReference type="Gene3D" id="3.80.10.10">
    <property type="entry name" value="Ribonuclease Inhibitor"/>
    <property type="match status" value="1"/>
</dbReference>
<accession>A0AAW2Z372</accession>
<reference evidence="2 3" key="1">
    <citation type="submission" date="2024-03" db="EMBL/GenBank/DDBJ databases">
        <title>The Acrasis kona genome and developmental transcriptomes reveal deep origins of eukaryotic multicellular pathways.</title>
        <authorList>
            <person name="Sheikh S."/>
            <person name="Fu C.-J."/>
            <person name="Brown M.W."/>
            <person name="Baldauf S.L."/>
        </authorList>
    </citation>
    <scope>NUCLEOTIDE SEQUENCE [LARGE SCALE GENOMIC DNA]</scope>
    <source>
        <strain evidence="2 3">ATCC MYA-3509</strain>
    </source>
</reference>
<dbReference type="SUPFAM" id="SSF52075">
    <property type="entry name" value="Outer arm dynein light chain 1"/>
    <property type="match status" value="1"/>
</dbReference>
<dbReference type="EMBL" id="JAOPGA020000950">
    <property type="protein sequence ID" value="KAL0483359.1"/>
    <property type="molecule type" value="Genomic_DNA"/>
</dbReference>
<dbReference type="PANTHER" id="PTHR46759">
    <property type="entry name" value="LEUCINE-RICH REPEAT-CONTAINING PROTEIN 72"/>
    <property type="match status" value="1"/>
</dbReference>
<feature type="compositionally biased region" description="Basic and acidic residues" evidence="1">
    <location>
        <begin position="337"/>
        <end position="348"/>
    </location>
</feature>
<dbReference type="InterPro" id="IPR042655">
    <property type="entry name" value="LRC72"/>
</dbReference>
<sequence>MTNVSDVFWSKIDADLSVNYKHSPVKHIHNVIEFSESAHEHGLQEKRVQDDTSWSKEITALRMEYKIFILKCLDQKLKDNKKLRYPESKTKVLEQVAEILTKEYSAKTVASKFTELSFKNMNISTIDKDFRNMMTNLKEVCLTGNSIECVTNMPQSITIINAFANKIVDVDIASLKDLQCLGLGYNKITKLSFIKPSIPLLSLDLCNNDLINLKSAVDVIKTIPTLKALSLSGNALCLAKHYRTAVIATIPNLVSIDDAPVTHDIRKKAVEDFLGFDHYNNSVTFVIKIVSASGVDTSQDNLAPPPATDDKSKTRSTNPSPAPSKQTKAKPASKQNSRKDVKKGKEEVPPEPIKIETVVYFIEYKWLSSESNTLVCLKTSNSSPKPDSSLLEWGGEQVYTYPEPSLELRDLLTKYANFDLIRSVQSVMAVEKENGEVEYKEDTRVTTSTTTVGRSRVLLSPLLDGSNYNICLNDVDVFQFADDGTSIETDIKLKIEINIQ</sequence>
<evidence type="ECO:0000256" key="1">
    <source>
        <dbReference type="SAM" id="MobiDB-lite"/>
    </source>
</evidence>
<dbReference type="PANTHER" id="PTHR46759:SF1">
    <property type="entry name" value="LEUCINE-RICH REPEAT-CONTAINING PROTEIN 72"/>
    <property type="match status" value="1"/>
</dbReference>
<feature type="compositionally biased region" description="Polar residues" evidence="1">
    <location>
        <begin position="315"/>
        <end position="326"/>
    </location>
</feature>
<gene>
    <name evidence="2" type="ORF">AKO1_014703</name>
</gene>
<organism evidence="2 3">
    <name type="scientific">Acrasis kona</name>
    <dbReference type="NCBI Taxonomy" id="1008807"/>
    <lineage>
        <taxon>Eukaryota</taxon>
        <taxon>Discoba</taxon>
        <taxon>Heterolobosea</taxon>
        <taxon>Tetramitia</taxon>
        <taxon>Eutetramitia</taxon>
        <taxon>Acrasidae</taxon>
        <taxon>Acrasis</taxon>
    </lineage>
</organism>
<evidence type="ECO:0000313" key="3">
    <source>
        <dbReference type="Proteomes" id="UP001431209"/>
    </source>
</evidence>
<feature type="region of interest" description="Disordered" evidence="1">
    <location>
        <begin position="298"/>
        <end position="348"/>
    </location>
</feature>
<dbReference type="Proteomes" id="UP001431209">
    <property type="component" value="Unassembled WGS sequence"/>
</dbReference>
<protein>
    <submittedName>
        <fullName evidence="2">Uncharacterized protein</fullName>
    </submittedName>
</protein>